<dbReference type="RefSeq" id="XP_013316611.1">
    <property type="nucleotide sequence ID" value="XM_013461157.1"/>
</dbReference>
<accession>A0A0D2D0Z0</accession>
<evidence type="ECO:0008006" key="4">
    <source>
        <dbReference type="Google" id="ProtNLM"/>
    </source>
</evidence>
<dbReference type="AlphaFoldDB" id="A0A0D2D0Z0"/>
<dbReference type="HOGENOM" id="CLU_023254_0_2_1"/>
<gene>
    <name evidence="2" type="ORF">PV05_04726</name>
</gene>
<feature type="region of interest" description="Disordered" evidence="1">
    <location>
        <begin position="1"/>
        <end position="23"/>
    </location>
</feature>
<organism evidence="2 3">
    <name type="scientific">Exophiala xenobiotica</name>
    <dbReference type="NCBI Taxonomy" id="348802"/>
    <lineage>
        <taxon>Eukaryota</taxon>
        <taxon>Fungi</taxon>
        <taxon>Dikarya</taxon>
        <taxon>Ascomycota</taxon>
        <taxon>Pezizomycotina</taxon>
        <taxon>Eurotiomycetes</taxon>
        <taxon>Chaetothyriomycetidae</taxon>
        <taxon>Chaetothyriales</taxon>
        <taxon>Herpotrichiellaceae</taxon>
        <taxon>Exophiala</taxon>
    </lineage>
</organism>
<dbReference type="PANTHER" id="PTHR37540:SF5">
    <property type="entry name" value="TRANSCRIPTION FACTOR DOMAIN-CONTAINING PROTEIN"/>
    <property type="match status" value="1"/>
</dbReference>
<dbReference type="GeneID" id="25326634"/>
<dbReference type="STRING" id="348802.A0A0D2D0Z0"/>
<evidence type="ECO:0000256" key="1">
    <source>
        <dbReference type="SAM" id="MobiDB-lite"/>
    </source>
</evidence>
<sequence length="451" mass="50876">MHSWIDPARSLKRPNKSDTPNLPAIPLPSLRRIGGDFSATQLPQGIEPAMIQELVKLIDIDKVGVYPYEICLQVHPVQRGWFPYMISDLCCIHSMMFSVHAFVGNSTCSDQVSRLAAFHYDQALQLLQARINDFGHGLRNAVFGDSTLMVIITLAMAAELAGDFVAAQNHVDGLLKIVGLRGGLRSLDTHTNVQVKVCRADLDLALRLGIPPRLFRDQIDWDCFIADRGLIRCNHEHHELHISAFVDTLDSKLRDCWKDIHAFSCLSNLAYQTTQKLSPETYNEMMISIFYRLTHLSFEDDLSHEIIRLALLTFCSTLFLTRLYLGQPYERLFDLFSSTLSRLCQDPGTVVPDSITLWLMILHHVVADKESSSEAWESVQLSKAIALTRMDTWSQAHQVLRSIMWVDFVHDAPGRRVFDAARKRMGDLEAGDIDRASSGCTRLGLSKPTDL</sequence>
<reference evidence="2 3" key="1">
    <citation type="submission" date="2015-01" db="EMBL/GenBank/DDBJ databases">
        <title>The Genome Sequence of Exophiala xenobiotica CBS118157.</title>
        <authorList>
            <consortium name="The Broad Institute Genomics Platform"/>
            <person name="Cuomo C."/>
            <person name="de Hoog S."/>
            <person name="Gorbushina A."/>
            <person name="Stielow B."/>
            <person name="Teixiera M."/>
            <person name="Abouelleil A."/>
            <person name="Chapman S.B."/>
            <person name="Priest M."/>
            <person name="Young S.K."/>
            <person name="Wortman J."/>
            <person name="Nusbaum C."/>
            <person name="Birren B."/>
        </authorList>
    </citation>
    <scope>NUCLEOTIDE SEQUENCE [LARGE SCALE GENOMIC DNA]</scope>
    <source>
        <strain evidence="2 3">CBS 118157</strain>
    </source>
</reference>
<protein>
    <recommendedName>
        <fullName evidence="4">Transcription factor domain-containing protein</fullName>
    </recommendedName>
</protein>
<proteinExistence type="predicted"/>
<keyword evidence="3" id="KW-1185">Reference proteome</keyword>
<name>A0A0D2D0Z0_9EURO</name>
<dbReference type="Proteomes" id="UP000054342">
    <property type="component" value="Unassembled WGS sequence"/>
</dbReference>
<evidence type="ECO:0000313" key="3">
    <source>
        <dbReference type="Proteomes" id="UP000054342"/>
    </source>
</evidence>
<dbReference type="PANTHER" id="PTHR37540">
    <property type="entry name" value="TRANSCRIPTION FACTOR (ACR-2), PUTATIVE-RELATED-RELATED"/>
    <property type="match status" value="1"/>
</dbReference>
<dbReference type="EMBL" id="KN847319">
    <property type="protein sequence ID" value="KIW56027.1"/>
    <property type="molecule type" value="Genomic_DNA"/>
</dbReference>
<evidence type="ECO:0000313" key="2">
    <source>
        <dbReference type="EMBL" id="KIW56027.1"/>
    </source>
</evidence>
<dbReference type="OrthoDB" id="4158087at2759"/>